<reference evidence="1 4" key="2">
    <citation type="submission" date="2023-02" db="EMBL/GenBank/DDBJ databases">
        <authorList>
            <person name="Maleckis M."/>
        </authorList>
    </citation>
    <scope>NUCLEOTIDE SEQUENCE [LARGE SCALE GENOMIC DNA]</scope>
    <source>
        <strain evidence="1 4">P8-A2</strain>
    </source>
</reference>
<dbReference type="RefSeq" id="WP_165853921.1">
    <property type="nucleotide sequence ID" value="NZ_BMUQ01000007.1"/>
</dbReference>
<dbReference type="Proteomes" id="UP001257627">
    <property type="component" value="Unassembled WGS sequence"/>
</dbReference>
<accession>A0A1I2N8R7</accession>
<gene>
    <name evidence="1" type="ORF">PU648_03395</name>
    <name evidence="2" type="ORF">SAMN02787118_114271</name>
</gene>
<protein>
    <submittedName>
        <fullName evidence="2">Uncharacterized protein</fullName>
    </submittedName>
</protein>
<name>A0A1I2N8R7_9ACTN</name>
<dbReference type="AlphaFoldDB" id="A0A1I2N8R7"/>
<evidence type="ECO:0000313" key="1">
    <source>
        <dbReference type="EMBL" id="MDU8991448.1"/>
    </source>
</evidence>
<keyword evidence="4" id="KW-1185">Reference proteome</keyword>
<sequence>MTRVIGTMGDKLLGMLLKEDRAGACVPEHGTFCKCTNHVRYVFSCNGPCVKSGTC</sequence>
<evidence type="ECO:0000313" key="4">
    <source>
        <dbReference type="Proteomes" id="UP001257627"/>
    </source>
</evidence>
<reference evidence="2 3" key="1">
    <citation type="submission" date="2016-10" db="EMBL/GenBank/DDBJ databases">
        <authorList>
            <person name="de Groot N.N."/>
        </authorList>
    </citation>
    <scope>NUCLEOTIDE SEQUENCE [LARGE SCALE GENOMIC DNA]</scope>
    <source>
        <strain evidence="2 3">OK461</strain>
    </source>
</reference>
<dbReference type="Proteomes" id="UP000181942">
    <property type="component" value="Unassembled WGS sequence"/>
</dbReference>
<evidence type="ECO:0000313" key="3">
    <source>
        <dbReference type="Proteomes" id="UP000181942"/>
    </source>
</evidence>
<proteinExistence type="predicted"/>
<organism evidence="2 3">
    <name type="scientific">Streptomyces mirabilis</name>
    <dbReference type="NCBI Taxonomy" id="68239"/>
    <lineage>
        <taxon>Bacteria</taxon>
        <taxon>Bacillati</taxon>
        <taxon>Actinomycetota</taxon>
        <taxon>Actinomycetes</taxon>
        <taxon>Kitasatosporales</taxon>
        <taxon>Streptomycetaceae</taxon>
        <taxon>Streptomyces</taxon>
    </lineage>
</organism>
<evidence type="ECO:0000313" key="2">
    <source>
        <dbReference type="EMBL" id="SFG00315.1"/>
    </source>
</evidence>
<dbReference type="EMBL" id="FONR01000014">
    <property type="protein sequence ID" value="SFG00315.1"/>
    <property type="molecule type" value="Genomic_DNA"/>
</dbReference>
<dbReference type="EMBL" id="JARAKF010000001">
    <property type="protein sequence ID" value="MDU8991448.1"/>
    <property type="molecule type" value="Genomic_DNA"/>
</dbReference>